<organism evidence="1 2">
    <name type="scientific">Kribbella antiqua</name>
    <dbReference type="NCBI Taxonomy" id="2512217"/>
    <lineage>
        <taxon>Bacteria</taxon>
        <taxon>Bacillati</taxon>
        <taxon>Actinomycetota</taxon>
        <taxon>Actinomycetes</taxon>
        <taxon>Propionibacteriales</taxon>
        <taxon>Kribbellaceae</taxon>
        <taxon>Kribbella</taxon>
    </lineage>
</organism>
<accession>A0A4R2IPI8</accession>
<reference evidence="1 2" key="1">
    <citation type="journal article" date="2015" name="Stand. Genomic Sci.">
        <title>Genomic Encyclopedia of Bacterial and Archaeal Type Strains, Phase III: the genomes of soil and plant-associated and newly described type strains.</title>
        <authorList>
            <person name="Whitman W.B."/>
            <person name="Woyke T."/>
            <person name="Klenk H.P."/>
            <person name="Zhou Y."/>
            <person name="Lilburn T.G."/>
            <person name="Beck B.J."/>
            <person name="De Vos P."/>
            <person name="Vandamme P."/>
            <person name="Eisen J.A."/>
            <person name="Garrity G."/>
            <person name="Hugenholtz P."/>
            <person name="Kyrpides N.C."/>
        </authorList>
    </citation>
    <scope>NUCLEOTIDE SEQUENCE [LARGE SCALE GENOMIC DNA]</scope>
    <source>
        <strain evidence="1 2">VKM Ac-2541</strain>
    </source>
</reference>
<keyword evidence="2" id="KW-1185">Reference proteome</keyword>
<gene>
    <name evidence="1" type="ORF">EV646_107290</name>
</gene>
<evidence type="ECO:0000313" key="2">
    <source>
        <dbReference type="Proteomes" id="UP000295573"/>
    </source>
</evidence>
<dbReference type="AlphaFoldDB" id="A0A4R2IPI8"/>
<comment type="caution">
    <text evidence="1">The sequence shown here is derived from an EMBL/GenBank/DDBJ whole genome shotgun (WGS) entry which is preliminary data.</text>
</comment>
<dbReference type="EMBL" id="SLWR01000007">
    <property type="protein sequence ID" value="TCO46266.1"/>
    <property type="molecule type" value="Genomic_DNA"/>
</dbReference>
<sequence length="209" mass="22696">MVASVQELMAQQAVAAVKVTGAHHSSWNGSVTELPVDDPRRGVVGPDQSLRYHPVSVIAVLQDMFDRAGQQRDLETLKAYRQALRAVFHENIHLLAAAGTSYASALDAYYRPANQVLEEAVTELHTQNALDDYIDELGLEAIAPGIKAVRTEPEYQEYLPAAKNFSQALGSRAKLSGAKVIHRIAVVNAAEKFRVAASGSRQPCARPLP</sequence>
<dbReference type="OrthoDB" id="3812884at2"/>
<name>A0A4R2IPI8_9ACTN</name>
<dbReference type="RefSeq" id="WP_132151248.1">
    <property type="nucleotide sequence ID" value="NZ_SLWR01000007.1"/>
</dbReference>
<dbReference type="Proteomes" id="UP000295573">
    <property type="component" value="Unassembled WGS sequence"/>
</dbReference>
<proteinExistence type="predicted"/>
<protein>
    <submittedName>
        <fullName evidence="1">Uncharacterized protein</fullName>
    </submittedName>
</protein>
<evidence type="ECO:0000313" key="1">
    <source>
        <dbReference type="EMBL" id="TCO46266.1"/>
    </source>
</evidence>